<dbReference type="SUPFAM" id="SSF55797">
    <property type="entry name" value="PR-1-like"/>
    <property type="match status" value="1"/>
</dbReference>
<dbReference type="OrthoDB" id="9783944at2"/>
<sequence length="361" mass="42029">MKKIIIILGCACLLLFFLIIESDYFQNAEENETGDTEEFQVIEWLYGEELTEDLEIEEPDYEENLLTEEEVFIGLTGDEIKERFGEPDRIDPTAYSYDWWIYLFEDDSTTYLQVGMHDGEVVTAFVSGHVSETFFSIGGMYEDLDDLFTFSNQVDVKATNGQYQFELSAADLQARPLVEVDGEWVQLYFDTHTNELSSLRMLTADTLVEMRPYSVSYIGDPPERPTVSYEDWQEIEHAEARQIFDYTNVIRARHGLEAYEWEEDVAVVAYGHSREMKEKEFFSHTSPEYGELDQRFERNDIRFRLAGENIAAMYTDGIAAVEGWLNSEGHRVNLLHEEFTHLGVGVFQDYYTQNFMTPWSF</sequence>
<reference evidence="3" key="1">
    <citation type="journal article" date="2014" name="Genome Announc.">
        <title>Draft Genome Sequences of Three Alkaliphilic Bacillus Strains, Bacillus wakoensis JCM 9140T, Bacillus akibai JCM 9157T, and Bacillus hemicellulosilyticus JCM 9152T.</title>
        <authorList>
            <person name="Yuki M."/>
            <person name="Oshima K."/>
            <person name="Suda W."/>
            <person name="Oshida Y."/>
            <person name="Kitamura K."/>
            <person name="Iida T."/>
            <person name="Hattori M."/>
            <person name="Ohkuma M."/>
        </authorList>
    </citation>
    <scope>NUCLEOTIDE SEQUENCE [LARGE SCALE GENOMIC DNA]</scope>
    <source>
        <strain evidence="3">JCM 9152</strain>
    </source>
</reference>
<name>W4QAS6_9BACI</name>
<dbReference type="InterPro" id="IPR029410">
    <property type="entry name" value="CAP_assoc"/>
</dbReference>
<dbReference type="InterPro" id="IPR014044">
    <property type="entry name" value="CAP_dom"/>
</dbReference>
<accession>W4QAS6</accession>
<dbReference type="Gene3D" id="3.40.33.10">
    <property type="entry name" value="CAP"/>
    <property type="match status" value="1"/>
</dbReference>
<evidence type="ECO:0000313" key="4">
    <source>
        <dbReference type="Proteomes" id="UP000018895"/>
    </source>
</evidence>
<dbReference type="STRING" id="1236971.JCM9152_461"/>
<dbReference type="EMBL" id="BAUU01000003">
    <property type="protein sequence ID" value="GAE29120.1"/>
    <property type="molecule type" value="Genomic_DNA"/>
</dbReference>
<proteinExistence type="predicted"/>
<feature type="domain" description="SCP" evidence="1">
    <location>
        <begin position="245"/>
        <end position="354"/>
    </location>
</feature>
<organism evidence="3 4">
    <name type="scientific">Halalkalibacter hemicellulosilyticusJCM 9152</name>
    <dbReference type="NCBI Taxonomy" id="1236971"/>
    <lineage>
        <taxon>Bacteria</taxon>
        <taxon>Bacillati</taxon>
        <taxon>Bacillota</taxon>
        <taxon>Bacilli</taxon>
        <taxon>Bacillales</taxon>
        <taxon>Bacillaceae</taxon>
        <taxon>Halalkalibacter</taxon>
    </lineage>
</organism>
<dbReference type="InterPro" id="IPR035940">
    <property type="entry name" value="CAP_sf"/>
</dbReference>
<dbReference type="AlphaFoldDB" id="W4QAS6"/>
<feature type="domain" description="CAP-associated" evidence="2">
    <location>
        <begin position="73"/>
        <end position="213"/>
    </location>
</feature>
<dbReference type="CDD" id="cd05379">
    <property type="entry name" value="CAP_bacterial"/>
    <property type="match status" value="1"/>
</dbReference>
<protein>
    <submittedName>
        <fullName evidence="3">Allergen V5/Tpx-1 related</fullName>
    </submittedName>
</protein>
<dbReference type="RefSeq" id="WP_035340390.1">
    <property type="nucleotide sequence ID" value="NZ_BAUU01000003.1"/>
</dbReference>
<evidence type="ECO:0000313" key="3">
    <source>
        <dbReference type="EMBL" id="GAE29120.1"/>
    </source>
</evidence>
<gene>
    <name evidence="3" type="ORF">JCM9152_461</name>
</gene>
<comment type="caution">
    <text evidence="3">The sequence shown here is derived from an EMBL/GenBank/DDBJ whole genome shotgun (WGS) entry which is preliminary data.</text>
</comment>
<dbReference type="Proteomes" id="UP000018895">
    <property type="component" value="Unassembled WGS sequence"/>
</dbReference>
<dbReference type="PANTHER" id="PTHR31157:SF26">
    <property type="entry name" value="SCP-LIKE EXTRACELLULAR PROTEIN"/>
    <property type="match status" value="1"/>
</dbReference>
<evidence type="ECO:0000259" key="1">
    <source>
        <dbReference type="Pfam" id="PF00188"/>
    </source>
</evidence>
<dbReference type="Pfam" id="PF00188">
    <property type="entry name" value="CAP"/>
    <property type="match status" value="1"/>
</dbReference>
<dbReference type="Pfam" id="PF14504">
    <property type="entry name" value="CAP_assoc_N"/>
    <property type="match status" value="1"/>
</dbReference>
<dbReference type="PANTHER" id="PTHR31157">
    <property type="entry name" value="SCP DOMAIN-CONTAINING PROTEIN"/>
    <property type="match status" value="1"/>
</dbReference>
<evidence type="ECO:0000259" key="2">
    <source>
        <dbReference type="Pfam" id="PF14504"/>
    </source>
</evidence>
<keyword evidence="4" id="KW-1185">Reference proteome</keyword>